<dbReference type="InterPro" id="IPR044925">
    <property type="entry name" value="His-Me_finger_sf"/>
</dbReference>
<dbReference type="Gene3D" id="3.90.75.20">
    <property type="match status" value="1"/>
</dbReference>
<organism evidence="5 6">
    <name type="scientific">Microbacterium esteraromaticum</name>
    <dbReference type="NCBI Taxonomy" id="57043"/>
    <lineage>
        <taxon>Bacteria</taxon>
        <taxon>Bacillati</taxon>
        <taxon>Actinomycetota</taxon>
        <taxon>Actinomycetes</taxon>
        <taxon>Micrococcales</taxon>
        <taxon>Microbacteriaceae</taxon>
        <taxon>Microbacterium</taxon>
    </lineage>
</organism>
<keyword evidence="5" id="KW-0540">Nuclease</keyword>
<name>A0A7D8AFC4_9MICO</name>
<sequence>MRARDPEERFWEKVDKGSGCWLWTASVSPDGYGNLGVYGRVVRAHRFSYEVHYGPIPRGLQVDHLCRNRSCVRPDHLRLVTSAQNSQHRGAAARRGGTNPYRGVYRYAGGRWTARYGLNGVDHYLGIFDTAEQANEAVIAARAEALPFDWTAQKMRKRGRSVR</sequence>
<dbReference type="Gene3D" id="3.30.730.10">
    <property type="entry name" value="AP2/ERF domain"/>
    <property type="match status" value="1"/>
</dbReference>
<dbReference type="InterPro" id="IPR003615">
    <property type="entry name" value="HNH_nuc"/>
</dbReference>
<protein>
    <submittedName>
        <fullName evidence="5">HNH endonuclease</fullName>
    </submittedName>
</protein>
<dbReference type="SUPFAM" id="SSF54060">
    <property type="entry name" value="His-Me finger endonucleases"/>
    <property type="match status" value="1"/>
</dbReference>
<keyword evidence="5" id="KW-0255">Endonuclease</keyword>
<dbReference type="InterPro" id="IPR001471">
    <property type="entry name" value="AP2/ERF_dom"/>
</dbReference>
<dbReference type="Proteomes" id="UP000515708">
    <property type="component" value="Chromosome"/>
</dbReference>
<keyword evidence="2" id="KW-0238">DNA-binding</keyword>
<keyword evidence="1" id="KW-0805">Transcription regulation</keyword>
<evidence type="ECO:0000256" key="1">
    <source>
        <dbReference type="ARBA" id="ARBA00023015"/>
    </source>
</evidence>
<dbReference type="PROSITE" id="PS51032">
    <property type="entry name" value="AP2_ERF"/>
    <property type="match status" value="1"/>
</dbReference>
<gene>
    <name evidence="5" type="ORF">FVO59_11785</name>
</gene>
<dbReference type="SUPFAM" id="SSF54171">
    <property type="entry name" value="DNA-binding domain"/>
    <property type="match status" value="1"/>
</dbReference>
<dbReference type="EMBL" id="CP043732">
    <property type="protein sequence ID" value="QMU98741.1"/>
    <property type="molecule type" value="Genomic_DNA"/>
</dbReference>
<accession>A0A7D8AFC4</accession>
<dbReference type="GO" id="GO:0003700">
    <property type="term" value="F:DNA-binding transcription factor activity"/>
    <property type="evidence" value="ECO:0007669"/>
    <property type="project" value="InterPro"/>
</dbReference>
<evidence type="ECO:0000256" key="2">
    <source>
        <dbReference type="ARBA" id="ARBA00023125"/>
    </source>
</evidence>
<evidence type="ECO:0000313" key="6">
    <source>
        <dbReference type="Proteomes" id="UP000515708"/>
    </source>
</evidence>
<dbReference type="InterPro" id="IPR036955">
    <property type="entry name" value="AP2/ERF_dom_sf"/>
</dbReference>
<reference evidence="5 6" key="1">
    <citation type="journal article" date="2020" name="Front. Microbiol.">
        <title>Design of Bacterial Strain-Specific qPCR Assays Using NGS Data and Publicly Available Resources and Its Application to Track Biocontrol Strains.</title>
        <authorList>
            <person name="Hernandez I."/>
            <person name="Sant C."/>
            <person name="Martinez R."/>
            <person name="Fernandez C."/>
        </authorList>
    </citation>
    <scope>NUCLEOTIDE SEQUENCE [LARGE SCALE GENOMIC DNA]</scope>
    <source>
        <strain evidence="5 6">B24</strain>
    </source>
</reference>
<evidence type="ECO:0000259" key="4">
    <source>
        <dbReference type="PROSITE" id="PS51032"/>
    </source>
</evidence>
<proteinExistence type="predicted"/>
<dbReference type="Pfam" id="PF13392">
    <property type="entry name" value="HNH_3"/>
    <property type="match status" value="1"/>
</dbReference>
<keyword evidence="5" id="KW-0378">Hydrolase</keyword>
<dbReference type="RefSeq" id="WP_182256777.1">
    <property type="nucleotide sequence ID" value="NZ_CP043732.1"/>
</dbReference>
<feature type="domain" description="AP2/ERF" evidence="4">
    <location>
        <begin position="100"/>
        <end position="137"/>
    </location>
</feature>
<dbReference type="GO" id="GO:0003677">
    <property type="term" value="F:DNA binding"/>
    <property type="evidence" value="ECO:0007669"/>
    <property type="project" value="UniProtKB-KW"/>
</dbReference>
<evidence type="ECO:0000313" key="5">
    <source>
        <dbReference type="EMBL" id="QMU98741.1"/>
    </source>
</evidence>
<dbReference type="GO" id="GO:0004519">
    <property type="term" value="F:endonuclease activity"/>
    <property type="evidence" value="ECO:0007669"/>
    <property type="project" value="UniProtKB-KW"/>
</dbReference>
<evidence type="ECO:0000256" key="3">
    <source>
        <dbReference type="ARBA" id="ARBA00023163"/>
    </source>
</evidence>
<dbReference type="AlphaFoldDB" id="A0A7D8AFC4"/>
<keyword evidence="3" id="KW-0804">Transcription</keyword>
<dbReference type="InterPro" id="IPR016177">
    <property type="entry name" value="DNA-bd_dom_sf"/>
</dbReference>